<evidence type="ECO:0000256" key="1">
    <source>
        <dbReference type="SAM" id="MobiDB-lite"/>
    </source>
</evidence>
<feature type="region of interest" description="Disordered" evidence="1">
    <location>
        <begin position="1"/>
        <end position="22"/>
    </location>
</feature>
<evidence type="ECO:0000313" key="2">
    <source>
        <dbReference type="EMBL" id="MFD1462980.1"/>
    </source>
</evidence>
<comment type="caution">
    <text evidence="2">The sequence shown here is derived from an EMBL/GenBank/DDBJ whole genome shotgun (WGS) entry which is preliminary data.</text>
</comment>
<gene>
    <name evidence="2" type="ORF">ACFQ5D_16625</name>
</gene>
<protein>
    <submittedName>
        <fullName evidence="2">Uncharacterized protein</fullName>
    </submittedName>
</protein>
<organism evidence="2 3">
    <name type="scientific">Paenibacillus farraposensis</name>
    <dbReference type="NCBI Taxonomy" id="2807095"/>
    <lineage>
        <taxon>Bacteria</taxon>
        <taxon>Bacillati</taxon>
        <taxon>Bacillota</taxon>
        <taxon>Bacilli</taxon>
        <taxon>Bacillales</taxon>
        <taxon>Paenibacillaceae</taxon>
        <taxon>Paenibacillus</taxon>
    </lineage>
</organism>
<dbReference type="EMBL" id="JBHTNZ010000025">
    <property type="protein sequence ID" value="MFD1462980.1"/>
    <property type="molecule type" value="Genomic_DNA"/>
</dbReference>
<name>A0ABW4DE76_9BACL</name>
<accession>A0ABW4DE76</accession>
<proteinExistence type="predicted"/>
<keyword evidence="3" id="KW-1185">Reference proteome</keyword>
<dbReference type="Proteomes" id="UP001597340">
    <property type="component" value="Unassembled WGS sequence"/>
</dbReference>
<evidence type="ECO:0000313" key="3">
    <source>
        <dbReference type="Proteomes" id="UP001597340"/>
    </source>
</evidence>
<reference evidence="3" key="1">
    <citation type="journal article" date="2019" name="Int. J. Syst. Evol. Microbiol.">
        <title>The Global Catalogue of Microorganisms (GCM) 10K type strain sequencing project: providing services to taxonomists for standard genome sequencing and annotation.</title>
        <authorList>
            <consortium name="The Broad Institute Genomics Platform"/>
            <consortium name="The Broad Institute Genome Sequencing Center for Infectious Disease"/>
            <person name="Wu L."/>
            <person name="Ma J."/>
        </authorList>
    </citation>
    <scope>NUCLEOTIDE SEQUENCE [LARGE SCALE GENOMIC DNA]</scope>
    <source>
        <strain evidence="3">CCM 9147</strain>
    </source>
</reference>
<sequence length="83" mass="9092">MGGATRADAMEAGKAWVGPGAKPITNGNGEIIGYSSQDALRAFRLQYKPKEGRVRANFTENTLNERTNGKKEVKNVHVDIMEE</sequence>